<comment type="caution">
    <text evidence="2">The sequence shown here is derived from an EMBL/GenBank/DDBJ whole genome shotgun (WGS) entry which is preliminary data.</text>
</comment>
<dbReference type="Proteomes" id="UP001259982">
    <property type="component" value="Unassembled WGS sequence"/>
</dbReference>
<sequence>MATPAAQSHQTLPFDDRNINWLPLGDIEPLLEGVDAWFYDVDEKQGAVDALLRFPAHARIVLHRHLAPYRTLVLQGELRLYDGDDNLTEIRPVGSYVYSDGNGEPHSEGGGDQDVIVFFSNRNIRADGAVYELLDADLNTIKYLSMADFKAIQAMQTSGG</sequence>
<keyword evidence="3" id="KW-1185">Reference proteome</keyword>
<evidence type="ECO:0000313" key="2">
    <source>
        <dbReference type="EMBL" id="MDT0618215.1"/>
    </source>
</evidence>
<dbReference type="Pfam" id="PF12973">
    <property type="entry name" value="Cupin_7"/>
    <property type="match status" value="1"/>
</dbReference>
<dbReference type="SUPFAM" id="SSF51182">
    <property type="entry name" value="RmlC-like cupins"/>
    <property type="match status" value="1"/>
</dbReference>
<proteinExistence type="predicted"/>
<reference evidence="2 3" key="1">
    <citation type="submission" date="2023-09" db="EMBL/GenBank/DDBJ databases">
        <authorList>
            <person name="Rey-Velasco X."/>
        </authorList>
    </citation>
    <scope>NUCLEOTIDE SEQUENCE [LARGE SCALE GENOMIC DNA]</scope>
    <source>
        <strain evidence="2 3">P385</strain>
    </source>
</reference>
<dbReference type="EMBL" id="JAVRHY010000005">
    <property type="protein sequence ID" value="MDT0618215.1"/>
    <property type="molecule type" value="Genomic_DNA"/>
</dbReference>
<dbReference type="InterPro" id="IPR011051">
    <property type="entry name" value="RmlC_Cupin_sf"/>
</dbReference>
<dbReference type="RefSeq" id="WP_311658294.1">
    <property type="nucleotide sequence ID" value="NZ_JAVRHY010000005.1"/>
</dbReference>
<evidence type="ECO:0000259" key="1">
    <source>
        <dbReference type="Pfam" id="PF12973"/>
    </source>
</evidence>
<organism evidence="2 3">
    <name type="scientific">Spectribacter acetivorans</name>
    <dbReference type="NCBI Taxonomy" id="3075603"/>
    <lineage>
        <taxon>Bacteria</taxon>
        <taxon>Pseudomonadati</taxon>
        <taxon>Pseudomonadota</taxon>
        <taxon>Gammaproteobacteria</taxon>
        <taxon>Salinisphaerales</taxon>
        <taxon>Salinisphaeraceae</taxon>
        <taxon>Spectribacter</taxon>
    </lineage>
</organism>
<name>A0ABU3B872_9GAMM</name>
<feature type="domain" description="ChrR-like cupin" evidence="1">
    <location>
        <begin position="17"/>
        <end position="121"/>
    </location>
</feature>
<dbReference type="InterPro" id="IPR014710">
    <property type="entry name" value="RmlC-like_jellyroll"/>
</dbReference>
<accession>A0ABU3B872</accession>
<evidence type="ECO:0000313" key="3">
    <source>
        <dbReference type="Proteomes" id="UP001259982"/>
    </source>
</evidence>
<dbReference type="InterPro" id="IPR025979">
    <property type="entry name" value="ChrR-like_cupin_dom"/>
</dbReference>
<gene>
    <name evidence="2" type="ORF">RM531_06990</name>
</gene>
<dbReference type="Gene3D" id="2.60.120.10">
    <property type="entry name" value="Jelly Rolls"/>
    <property type="match status" value="1"/>
</dbReference>
<protein>
    <recommendedName>
        <fullName evidence="1">ChrR-like cupin domain-containing protein</fullName>
    </recommendedName>
</protein>